<gene>
    <name evidence="1" type="ORF">DERYTH_LOCUS24207</name>
</gene>
<dbReference type="AlphaFoldDB" id="A0A9N9JZM3"/>
<dbReference type="EMBL" id="CAJVPY010039628">
    <property type="protein sequence ID" value="CAG8805012.1"/>
    <property type="molecule type" value="Genomic_DNA"/>
</dbReference>
<name>A0A9N9JZM3_9GLOM</name>
<sequence length="40" mass="4835">TRLIFQPNYAVHQEIKDPLLLPYFASKIYYSVKLKSLLWH</sequence>
<feature type="non-terminal residue" evidence="1">
    <location>
        <position position="1"/>
    </location>
</feature>
<proteinExistence type="predicted"/>
<accession>A0A9N9JZM3</accession>
<reference evidence="1" key="1">
    <citation type="submission" date="2021-06" db="EMBL/GenBank/DDBJ databases">
        <authorList>
            <person name="Kallberg Y."/>
            <person name="Tangrot J."/>
            <person name="Rosling A."/>
        </authorList>
    </citation>
    <scope>NUCLEOTIDE SEQUENCE</scope>
    <source>
        <strain evidence="1">MA453B</strain>
    </source>
</reference>
<evidence type="ECO:0000313" key="2">
    <source>
        <dbReference type="Proteomes" id="UP000789405"/>
    </source>
</evidence>
<comment type="caution">
    <text evidence="1">The sequence shown here is derived from an EMBL/GenBank/DDBJ whole genome shotgun (WGS) entry which is preliminary data.</text>
</comment>
<dbReference type="Proteomes" id="UP000789405">
    <property type="component" value="Unassembled WGS sequence"/>
</dbReference>
<organism evidence="1 2">
    <name type="scientific">Dentiscutata erythropus</name>
    <dbReference type="NCBI Taxonomy" id="1348616"/>
    <lineage>
        <taxon>Eukaryota</taxon>
        <taxon>Fungi</taxon>
        <taxon>Fungi incertae sedis</taxon>
        <taxon>Mucoromycota</taxon>
        <taxon>Glomeromycotina</taxon>
        <taxon>Glomeromycetes</taxon>
        <taxon>Diversisporales</taxon>
        <taxon>Gigasporaceae</taxon>
        <taxon>Dentiscutata</taxon>
    </lineage>
</organism>
<protein>
    <submittedName>
        <fullName evidence="1">15494_t:CDS:1</fullName>
    </submittedName>
</protein>
<feature type="non-terminal residue" evidence="1">
    <location>
        <position position="40"/>
    </location>
</feature>
<evidence type="ECO:0000313" key="1">
    <source>
        <dbReference type="EMBL" id="CAG8805012.1"/>
    </source>
</evidence>
<keyword evidence="2" id="KW-1185">Reference proteome</keyword>